<organism evidence="1 2">
    <name type="scientific">Phlebia brevispora</name>
    <dbReference type="NCBI Taxonomy" id="194682"/>
    <lineage>
        <taxon>Eukaryota</taxon>
        <taxon>Fungi</taxon>
        <taxon>Dikarya</taxon>
        <taxon>Basidiomycota</taxon>
        <taxon>Agaricomycotina</taxon>
        <taxon>Agaricomycetes</taxon>
        <taxon>Polyporales</taxon>
        <taxon>Meruliaceae</taxon>
        <taxon>Phlebia</taxon>
    </lineage>
</organism>
<reference evidence="1" key="1">
    <citation type="submission" date="2022-07" db="EMBL/GenBank/DDBJ databases">
        <title>Genome Sequence of Phlebia brevispora.</title>
        <authorList>
            <person name="Buettner E."/>
        </authorList>
    </citation>
    <scope>NUCLEOTIDE SEQUENCE</scope>
    <source>
        <strain evidence="1">MPL23</strain>
    </source>
</reference>
<dbReference type="Proteomes" id="UP001148662">
    <property type="component" value="Unassembled WGS sequence"/>
</dbReference>
<evidence type="ECO:0000313" key="1">
    <source>
        <dbReference type="EMBL" id="KAJ3559022.1"/>
    </source>
</evidence>
<sequence length="264" mass="28810">MAYYPSAPRDNSPWVTDKFVTLDPAEISEHEHGVGGFVAPSPQPYPTQRSLTQSGFLSPGMPYAPRSATYSAGRCSPSDDGTFINAPVEDEASSSECLGCHPPNNDGYQRTDAIIPRGRPNNLSSCTVFSCTFWEVVPDPQDPDCDGVCKADDDSPIPQVNHNKIRSVSSCSRAGDELWVQIFFYNLFPPDPTMNSMCTFCFFVTGPQAVMMSRPVSSILIFNSLTTYTLAIAFNAHVSLPSFKVASGLIPHTSSTTLRYHFSV</sequence>
<keyword evidence="2" id="KW-1185">Reference proteome</keyword>
<accession>A0ACC1TE48</accession>
<dbReference type="EMBL" id="JANHOG010000050">
    <property type="protein sequence ID" value="KAJ3559022.1"/>
    <property type="molecule type" value="Genomic_DNA"/>
</dbReference>
<comment type="caution">
    <text evidence="1">The sequence shown here is derived from an EMBL/GenBank/DDBJ whole genome shotgun (WGS) entry which is preliminary data.</text>
</comment>
<protein>
    <submittedName>
        <fullName evidence="1">Uncharacterized protein</fullName>
    </submittedName>
</protein>
<gene>
    <name evidence="1" type="ORF">NM688_g593</name>
</gene>
<evidence type="ECO:0000313" key="2">
    <source>
        <dbReference type="Proteomes" id="UP001148662"/>
    </source>
</evidence>
<proteinExistence type="predicted"/>
<name>A0ACC1TE48_9APHY</name>